<comment type="caution">
    <text evidence="2">The sequence shown here is derived from an EMBL/GenBank/DDBJ whole genome shotgun (WGS) entry which is preliminary data.</text>
</comment>
<proteinExistence type="predicted"/>
<dbReference type="OrthoDB" id="8904808at2"/>
<organism evidence="2 3">
    <name type="scientific">Boudabousia liubingyangii</name>
    <dbReference type="NCBI Taxonomy" id="1921764"/>
    <lineage>
        <taxon>Bacteria</taxon>
        <taxon>Bacillati</taxon>
        <taxon>Actinomycetota</taxon>
        <taxon>Actinomycetes</taxon>
        <taxon>Actinomycetales</taxon>
        <taxon>Actinomycetaceae</taxon>
        <taxon>Boudabousia</taxon>
    </lineage>
</organism>
<protein>
    <recommendedName>
        <fullName evidence="4">DUF2304 domain-containing protein</fullName>
    </recommendedName>
</protein>
<feature type="transmembrane region" description="Helical" evidence="1">
    <location>
        <begin position="45"/>
        <end position="64"/>
    </location>
</feature>
<evidence type="ECO:0008006" key="4">
    <source>
        <dbReference type="Google" id="ProtNLM"/>
    </source>
</evidence>
<accession>A0A1Q5PPS6</accession>
<feature type="transmembrane region" description="Helical" evidence="1">
    <location>
        <begin position="79"/>
        <end position="96"/>
    </location>
</feature>
<keyword evidence="3" id="KW-1185">Reference proteome</keyword>
<reference evidence="2 3" key="1">
    <citation type="submission" date="2016-11" db="EMBL/GenBank/DDBJ databases">
        <title>Actinomyces gypaetusis sp. nov. isolated from the vulture Gypaetus barbatus in Qinghai Tibet Plateau China.</title>
        <authorList>
            <person name="Meng X."/>
        </authorList>
    </citation>
    <scope>NUCLEOTIDE SEQUENCE [LARGE SCALE GENOMIC DNA]</scope>
    <source>
        <strain evidence="2 3">VUL4_2</strain>
    </source>
</reference>
<sequence length="145" mass="15746">MLFAFSFASSGQIAIKILLLLGVALIAYFTLRVPHGQRSLATRRLTLIAFMFFAVFAIIWPSLVTKIASFLGVGRGADLVLYLLVIAFFANLATSYRRSLASEQKLTRLARNVALSDVIVPQDAAAGAEAPFGQINFFDSGSEQL</sequence>
<dbReference type="Pfam" id="PF10066">
    <property type="entry name" value="DUF2304"/>
    <property type="match status" value="1"/>
</dbReference>
<dbReference type="Proteomes" id="UP000186785">
    <property type="component" value="Unassembled WGS sequence"/>
</dbReference>
<dbReference type="RefSeq" id="WP_073708410.1">
    <property type="nucleotide sequence ID" value="NZ_MQSU01000001.1"/>
</dbReference>
<name>A0A1Q5PPS6_9ACTO</name>
<gene>
    <name evidence="2" type="ORF">BSR29_00755</name>
</gene>
<dbReference type="EMBL" id="MQSV01000001">
    <property type="protein sequence ID" value="OKL49519.1"/>
    <property type="molecule type" value="Genomic_DNA"/>
</dbReference>
<evidence type="ECO:0000256" key="1">
    <source>
        <dbReference type="SAM" id="Phobius"/>
    </source>
</evidence>
<dbReference type="STRING" id="1921764.BSR28_01745"/>
<keyword evidence="1" id="KW-0812">Transmembrane</keyword>
<dbReference type="InterPro" id="IPR019277">
    <property type="entry name" value="DUF2304"/>
</dbReference>
<feature type="transmembrane region" description="Helical" evidence="1">
    <location>
        <begin position="13"/>
        <end position="33"/>
    </location>
</feature>
<dbReference type="AlphaFoldDB" id="A0A1Q5PPS6"/>
<evidence type="ECO:0000313" key="2">
    <source>
        <dbReference type="EMBL" id="OKL49519.1"/>
    </source>
</evidence>
<keyword evidence="1" id="KW-0472">Membrane</keyword>
<keyword evidence="1" id="KW-1133">Transmembrane helix</keyword>
<evidence type="ECO:0000313" key="3">
    <source>
        <dbReference type="Proteomes" id="UP000186785"/>
    </source>
</evidence>